<dbReference type="CDD" id="cd00202">
    <property type="entry name" value="ZnF_GATA"/>
    <property type="match status" value="1"/>
</dbReference>
<feature type="compositionally biased region" description="Acidic residues" evidence="3">
    <location>
        <begin position="644"/>
        <end position="654"/>
    </location>
</feature>
<dbReference type="GO" id="GO:0003700">
    <property type="term" value="F:DNA-binding transcription factor activity"/>
    <property type="evidence" value="ECO:0007669"/>
    <property type="project" value="InterPro"/>
</dbReference>
<feature type="region of interest" description="Disordered" evidence="3">
    <location>
        <begin position="598"/>
        <end position="690"/>
    </location>
</feature>
<keyword evidence="1" id="KW-0862">Zinc</keyword>
<dbReference type="InterPro" id="IPR013088">
    <property type="entry name" value="Znf_NHR/GATA"/>
</dbReference>
<dbReference type="OrthoDB" id="515401at2759"/>
<dbReference type="InterPro" id="IPR004827">
    <property type="entry name" value="bZIP"/>
</dbReference>
<evidence type="ECO:0000256" key="2">
    <source>
        <dbReference type="SAM" id="Coils"/>
    </source>
</evidence>
<dbReference type="InterPro" id="IPR000679">
    <property type="entry name" value="Znf_GATA"/>
</dbReference>
<organism evidence="6 7">
    <name type="scientific">Naematelia encephala</name>
    <dbReference type="NCBI Taxonomy" id="71784"/>
    <lineage>
        <taxon>Eukaryota</taxon>
        <taxon>Fungi</taxon>
        <taxon>Dikarya</taxon>
        <taxon>Basidiomycota</taxon>
        <taxon>Agaricomycotina</taxon>
        <taxon>Tremellomycetes</taxon>
        <taxon>Tremellales</taxon>
        <taxon>Naemateliaceae</taxon>
        <taxon>Naematelia</taxon>
    </lineage>
</organism>
<name>A0A1Y2BFH5_9TREE</name>
<feature type="compositionally biased region" description="Polar residues" evidence="3">
    <location>
        <begin position="447"/>
        <end position="461"/>
    </location>
</feature>
<feature type="region of interest" description="Disordered" evidence="3">
    <location>
        <begin position="518"/>
        <end position="543"/>
    </location>
</feature>
<dbReference type="InParanoid" id="A0A1Y2BFH5"/>
<dbReference type="Gene3D" id="1.20.5.170">
    <property type="match status" value="1"/>
</dbReference>
<dbReference type="EMBL" id="MCFC01000006">
    <property type="protein sequence ID" value="ORY33466.1"/>
    <property type="molecule type" value="Genomic_DNA"/>
</dbReference>
<accession>A0A1Y2BFH5</accession>
<gene>
    <name evidence="6" type="ORF">BCR39DRAFT_520308</name>
</gene>
<dbReference type="AlphaFoldDB" id="A0A1Y2BFH5"/>
<feature type="coiled-coil region" evidence="2">
    <location>
        <begin position="231"/>
        <end position="297"/>
    </location>
</feature>
<feature type="region of interest" description="Disordered" evidence="3">
    <location>
        <begin position="1"/>
        <end position="70"/>
    </location>
</feature>
<keyword evidence="1" id="KW-0863">Zinc-finger</keyword>
<evidence type="ECO:0008006" key="8">
    <source>
        <dbReference type="Google" id="ProtNLM"/>
    </source>
</evidence>
<dbReference type="SMART" id="SM00401">
    <property type="entry name" value="ZnF_GATA"/>
    <property type="match status" value="1"/>
</dbReference>
<evidence type="ECO:0000313" key="7">
    <source>
        <dbReference type="Proteomes" id="UP000193986"/>
    </source>
</evidence>
<dbReference type="STRING" id="71784.A0A1Y2BFH5"/>
<dbReference type="Proteomes" id="UP000193986">
    <property type="component" value="Unassembled WGS sequence"/>
</dbReference>
<feature type="region of interest" description="Disordered" evidence="3">
    <location>
        <begin position="98"/>
        <end position="118"/>
    </location>
</feature>
<protein>
    <recommendedName>
        <fullName evidence="8">GATA-type domain-containing protein</fullName>
    </recommendedName>
</protein>
<feature type="compositionally biased region" description="Polar residues" evidence="3">
    <location>
        <begin position="181"/>
        <end position="197"/>
    </location>
</feature>
<dbReference type="PROSITE" id="PS50217">
    <property type="entry name" value="BZIP"/>
    <property type="match status" value="1"/>
</dbReference>
<feature type="domain" description="GATA-type" evidence="4">
    <location>
        <begin position="551"/>
        <end position="609"/>
    </location>
</feature>
<dbReference type="SMART" id="SM00338">
    <property type="entry name" value="BRLZ"/>
    <property type="match status" value="1"/>
</dbReference>
<sequence length="690" mass="74534">MEVDMDVSLSSVIDPTLRDEPEGSPSLDPVTLDTIRPNKKSRNYAPGSAADFRRKEANRLAAERSRTRANEKRVALDNAAKTLAAENVRLKAEIAKLESQNTKSDAQGQGASQDEQDQHSRTILAALMSDQAMNEALVAAGADETAWMQGVESLFKEADSSGRLGELAAVASGRNDDQDHTQPTTESQQNPLETSDAQVDDEAPLEFRYDAAKASASTSAAMAVAINAEMEKILREDLAKTKAHIARLERNISRLQEDPSAELESTSETSSLPASILSDDQQQLEEHATKIDEAIRDLQASLPDQRAAVLEAKDAKVEEESRVAALVEELFALGVEGGPEERSKVTQLLKGAGAFVGYLLTSFGGESGRENPFNTTFSSPAIARRRRGRPPKSQILTDYAHNLLYGVPSIPRISTDSTDTFGKKRVLRGKSRLGQTTNGRTLHESENGQTSSAELGSTQALPDTLSGGVDGEVQPDADDQQEVTTAEQYILSHLVGHGQNHRDSSSFVDYLPDHPIDPSLAIDQAGPSATPGTTGSPDIDGAPSVLSRLRKGPQGSCDICGRTETSVWRKLKLKNQDFKVCNPCGLYHAKFGVIRPPELWGDGTGVKKRRTGPRSSAATLDGETGADLTPLKKRKRSNGKKEEEEVDDDKDQNDEVVQAMRGLEEAAVEIPVDEEAQHLEEAAGSFIPEL</sequence>
<dbReference type="PROSITE" id="PS50114">
    <property type="entry name" value="GATA_ZN_FINGER_2"/>
    <property type="match status" value="1"/>
</dbReference>
<proteinExistence type="predicted"/>
<feature type="region of interest" description="Disordered" evidence="3">
    <location>
        <begin position="429"/>
        <end position="481"/>
    </location>
</feature>
<evidence type="ECO:0000256" key="1">
    <source>
        <dbReference type="PROSITE-ProRule" id="PRU00094"/>
    </source>
</evidence>
<keyword evidence="7" id="KW-1185">Reference proteome</keyword>
<feature type="domain" description="BZIP" evidence="5">
    <location>
        <begin position="53"/>
        <end position="100"/>
    </location>
</feature>
<dbReference type="PROSITE" id="PS00036">
    <property type="entry name" value="BZIP_BASIC"/>
    <property type="match status" value="1"/>
</dbReference>
<feature type="region of interest" description="Disordered" evidence="3">
    <location>
        <begin position="172"/>
        <end position="197"/>
    </location>
</feature>
<dbReference type="GO" id="GO:0043565">
    <property type="term" value="F:sequence-specific DNA binding"/>
    <property type="evidence" value="ECO:0007669"/>
    <property type="project" value="InterPro"/>
</dbReference>
<feature type="compositionally biased region" description="Polar residues" evidence="3">
    <location>
        <begin position="98"/>
        <end position="113"/>
    </location>
</feature>
<keyword evidence="1" id="KW-0479">Metal-binding</keyword>
<dbReference type="SUPFAM" id="SSF57959">
    <property type="entry name" value="Leucine zipper domain"/>
    <property type="match status" value="1"/>
</dbReference>
<evidence type="ECO:0000259" key="5">
    <source>
        <dbReference type="PROSITE" id="PS50217"/>
    </source>
</evidence>
<comment type="caution">
    <text evidence="6">The sequence shown here is derived from an EMBL/GenBank/DDBJ whole genome shotgun (WGS) entry which is preliminary data.</text>
</comment>
<evidence type="ECO:0000256" key="3">
    <source>
        <dbReference type="SAM" id="MobiDB-lite"/>
    </source>
</evidence>
<keyword evidence="2" id="KW-0175">Coiled coil</keyword>
<reference evidence="6 7" key="1">
    <citation type="submission" date="2016-07" db="EMBL/GenBank/DDBJ databases">
        <title>Pervasive Adenine N6-methylation of Active Genes in Fungi.</title>
        <authorList>
            <consortium name="DOE Joint Genome Institute"/>
            <person name="Mondo S.J."/>
            <person name="Dannebaum R.O."/>
            <person name="Kuo R.C."/>
            <person name="Labutti K."/>
            <person name="Haridas S."/>
            <person name="Kuo A."/>
            <person name="Salamov A."/>
            <person name="Ahrendt S.R."/>
            <person name="Lipzen A."/>
            <person name="Sullivan W."/>
            <person name="Andreopoulos W.B."/>
            <person name="Clum A."/>
            <person name="Lindquist E."/>
            <person name="Daum C."/>
            <person name="Ramamoorthy G.K."/>
            <person name="Gryganskyi A."/>
            <person name="Culley D."/>
            <person name="Magnuson J.K."/>
            <person name="James T.Y."/>
            <person name="O'Malley M.A."/>
            <person name="Stajich J.E."/>
            <person name="Spatafora J.W."/>
            <person name="Visel A."/>
            <person name="Grigoriev I.V."/>
        </authorList>
    </citation>
    <scope>NUCLEOTIDE SEQUENCE [LARGE SCALE GENOMIC DNA]</scope>
    <source>
        <strain evidence="6 7">68-887.2</strain>
    </source>
</reference>
<dbReference type="GO" id="GO:0008270">
    <property type="term" value="F:zinc ion binding"/>
    <property type="evidence" value="ECO:0007669"/>
    <property type="project" value="UniProtKB-KW"/>
</dbReference>
<evidence type="ECO:0000259" key="4">
    <source>
        <dbReference type="PROSITE" id="PS50114"/>
    </source>
</evidence>
<dbReference type="InterPro" id="IPR046347">
    <property type="entry name" value="bZIP_sf"/>
</dbReference>
<dbReference type="SUPFAM" id="SSF57716">
    <property type="entry name" value="Glucocorticoid receptor-like (DNA-binding domain)"/>
    <property type="match status" value="1"/>
</dbReference>
<feature type="compositionally biased region" description="Basic and acidic residues" evidence="3">
    <location>
        <begin position="51"/>
        <end position="70"/>
    </location>
</feature>
<dbReference type="Gene3D" id="3.30.50.10">
    <property type="entry name" value="Erythroid Transcription Factor GATA-1, subunit A"/>
    <property type="match status" value="1"/>
</dbReference>
<evidence type="ECO:0000313" key="6">
    <source>
        <dbReference type="EMBL" id="ORY33466.1"/>
    </source>
</evidence>